<keyword evidence="7" id="KW-1185">Reference proteome</keyword>
<dbReference type="SUPFAM" id="SSF52540">
    <property type="entry name" value="P-loop containing nucleoside triphosphate hydrolases"/>
    <property type="match status" value="1"/>
</dbReference>
<feature type="region of interest" description="Disordered" evidence="5">
    <location>
        <begin position="1"/>
        <end position="24"/>
    </location>
</feature>
<keyword evidence="2" id="KW-0547">Nucleotide-binding</keyword>
<evidence type="ECO:0000256" key="4">
    <source>
        <dbReference type="ARBA" id="ARBA00023134"/>
    </source>
</evidence>
<dbReference type="AlphaFoldDB" id="A0A023B9Z0"/>
<dbReference type="PANTHER" id="PTHR45709:SF2">
    <property type="entry name" value="LARGE SUBUNIT GTPASE 1 HOMOLOG"/>
    <property type="match status" value="1"/>
</dbReference>
<dbReference type="GO" id="GO:0005829">
    <property type="term" value="C:cytosol"/>
    <property type="evidence" value="ECO:0007669"/>
    <property type="project" value="TreeGrafter"/>
</dbReference>
<dbReference type="EMBL" id="AFNH02000328">
    <property type="protein sequence ID" value="EZG77183.1"/>
    <property type="molecule type" value="Genomic_DNA"/>
</dbReference>
<dbReference type="GeneID" id="22911641"/>
<feature type="non-terminal residue" evidence="6">
    <location>
        <position position="382"/>
    </location>
</feature>
<evidence type="ECO:0000313" key="7">
    <source>
        <dbReference type="Proteomes" id="UP000019763"/>
    </source>
</evidence>
<proteinExistence type="predicted"/>
<dbReference type="eggNOG" id="KOG1424">
    <property type="taxonomic scope" value="Eukaryota"/>
</dbReference>
<reference evidence="6" key="1">
    <citation type="submission" date="2013-12" db="EMBL/GenBank/DDBJ databases">
        <authorList>
            <person name="Omoto C.K."/>
            <person name="Sibley D."/>
            <person name="Venepally P."/>
            <person name="Hadjithomas M."/>
            <person name="Karamycheva S."/>
            <person name="Brunk B."/>
            <person name="Roos D."/>
            <person name="Caler E."/>
            <person name="Lorenzi H."/>
        </authorList>
    </citation>
    <scope>NUCLEOTIDE SEQUENCE</scope>
</reference>
<evidence type="ECO:0000256" key="2">
    <source>
        <dbReference type="ARBA" id="ARBA00022741"/>
    </source>
</evidence>
<keyword evidence="4" id="KW-0342">GTP-binding</keyword>
<keyword evidence="1" id="KW-0963">Cytoplasm</keyword>
<evidence type="ECO:0000256" key="3">
    <source>
        <dbReference type="ARBA" id="ARBA00022801"/>
    </source>
</evidence>
<dbReference type="PANTHER" id="PTHR45709">
    <property type="entry name" value="LARGE SUBUNIT GTPASE 1 HOMOLOG-RELATED"/>
    <property type="match status" value="1"/>
</dbReference>
<dbReference type="VEuPathDB" id="CryptoDB:GNI_042970"/>
<dbReference type="GO" id="GO:0003924">
    <property type="term" value="F:GTPase activity"/>
    <property type="evidence" value="ECO:0007669"/>
    <property type="project" value="InterPro"/>
</dbReference>
<dbReference type="Proteomes" id="UP000019763">
    <property type="component" value="Unassembled WGS sequence"/>
</dbReference>
<evidence type="ECO:0000256" key="5">
    <source>
        <dbReference type="SAM" id="MobiDB-lite"/>
    </source>
</evidence>
<dbReference type="InterPro" id="IPR043358">
    <property type="entry name" value="GNL1-like"/>
</dbReference>
<feature type="compositionally biased region" description="Basic and acidic residues" evidence="5">
    <location>
        <begin position="184"/>
        <end position="216"/>
    </location>
</feature>
<dbReference type="Gene3D" id="3.40.50.300">
    <property type="entry name" value="P-loop containing nucleotide triphosphate hydrolases"/>
    <property type="match status" value="1"/>
</dbReference>
<feature type="region of interest" description="Disordered" evidence="5">
    <location>
        <begin position="163"/>
        <end position="226"/>
    </location>
</feature>
<evidence type="ECO:0000313" key="6">
    <source>
        <dbReference type="EMBL" id="EZG77183.1"/>
    </source>
</evidence>
<name>A0A023B9Z0_GRENI</name>
<dbReference type="GO" id="GO:0005525">
    <property type="term" value="F:GTP binding"/>
    <property type="evidence" value="ECO:0007669"/>
    <property type="project" value="UniProtKB-KW"/>
</dbReference>
<accession>A0A023B9Z0</accession>
<evidence type="ECO:0000256" key="1">
    <source>
        <dbReference type="ARBA" id="ARBA00022490"/>
    </source>
</evidence>
<dbReference type="OrthoDB" id="61815at2759"/>
<organism evidence="6 7">
    <name type="scientific">Gregarina niphandrodes</name>
    <name type="common">Septate eugregarine</name>
    <dbReference type="NCBI Taxonomy" id="110365"/>
    <lineage>
        <taxon>Eukaryota</taxon>
        <taxon>Sar</taxon>
        <taxon>Alveolata</taxon>
        <taxon>Apicomplexa</taxon>
        <taxon>Conoidasida</taxon>
        <taxon>Gregarinasina</taxon>
        <taxon>Eugregarinorida</taxon>
        <taxon>Gregarinidae</taxon>
        <taxon>Gregarina</taxon>
    </lineage>
</organism>
<dbReference type="RefSeq" id="XP_011129519.1">
    <property type="nucleotide sequence ID" value="XM_011131217.1"/>
</dbReference>
<gene>
    <name evidence="6" type="ORF">GNI_042970</name>
</gene>
<dbReference type="InterPro" id="IPR027417">
    <property type="entry name" value="P-loop_NTPase"/>
</dbReference>
<keyword evidence="3" id="KW-0378">Hydrolase</keyword>
<protein>
    <submittedName>
        <fullName evidence="6">GTPase</fullName>
    </submittedName>
</protein>
<sequence length="382" mass="43320">MPSGRKSALKKHQKGGGFGKSLQKRSTDVNGGIAFLKPDISRLLTQGESEKKLTILDFIDRDAGVSALEMNDLEDYIATTLQQHNANAAPLVICNRDGSLLDTATATVVKVRTEGLQASQTSHNRQFDLPIRPFRFLDPLNRVLTFAQYFGKFLTEFERQPTEPMLYNDHDPNAASSDEDDNHGDDNHDDDNHGDDNHGDDSNDDGSKDDFKRASSEDGSEDGILLPPIDLFQEPVCLRSNNKDEKENELGHEEIIAALQKCEDIRVIYSAFYHYFAKVVNFGPLLCASDLQREELRSFTEWRRGLSECELEEKVVIAPYEKNLEYWKQLWRTIERSDIVLEIVDSRNPLIYRSGALEKLIESYDKKVILCLNKADYLSANQ</sequence>
<comment type="caution">
    <text evidence="6">The sequence shown here is derived from an EMBL/GenBank/DDBJ whole genome shotgun (WGS) entry which is preliminary data.</text>
</comment>